<evidence type="ECO:0000313" key="1">
    <source>
        <dbReference type="EMBL" id="MCE2055463.1"/>
    </source>
</evidence>
<organism evidence="1 2">
    <name type="scientific">Datura stramonium</name>
    <name type="common">Jimsonweed</name>
    <name type="synonym">Common thornapple</name>
    <dbReference type="NCBI Taxonomy" id="4076"/>
    <lineage>
        <taxon>Eukaryota</taxon>
        <taxon>Viridiplantae</taxon>
        <taxon>Streptophyta</taxon>
        <taxon>Embryophyta</taxon>
        <taxon>Tracheophyta</taxon>
        <taxon>Spermatophyta</taxon>
        <taxon>Magnoliopsida</taxon>
        <taxon>eudicotyledons</taxon>
        <taxon>Gunneridae</taxon>
        <taxon>Pentapetalae</taxon>
        <taxon>asterids</taxon>
        <taxon>lamiids</taxon>
        <taxon>Solanales</taxon>
        <taxon>Solanaceae</taxon>
        <taxon>Solanoideae</taxon>
        <taxon>Datureae</taxon>
        <taxon>Datura</taxon>
    </lineage>
</organism>
<sequence length="102" mass="12075">MSSMKEPPIDLERFHFGGDWEPEDIHKLANFDDSTHENSMQDWCLPHSEGKDYLALERRRDDLWSSKRLQAERGRDYSSMSEGAIFEGREFQTYSKNFAHVF</sequence>
<evidence type="ECO:0000313" key="2">
    <source>
        <dbReference type="Proteomes" id="UP000823775"/>
    </source>
</evidence>
<accession>A0ABS8W1K7</accession>
<keyword evidence="2" id="KW-1185">Reference proteome</keyword>
<name>A0ABS8W1K7_DATST</name>
<protein>
    <submittedName>
        <fullName evidence="1">Uncharacterized protein</fullName>
    </submittedName>
</protein>
<proteinExistence type="predicted"/>
<gene>
    <name evidence="1" type="ORF">HAX54_042685</name>
</gene>
<dbReference type="EMBL" id="JACEIK010006308">
    <property type="protein sequence ID" value="MCE2055463.1"/>
    <property type="molecule type" value="Genomic_DNA"/>
</dbReference>
<reference evidence="1 2" key="1">
    <citation type="journal article" date="2021" name="BMC Genomics">
        <title>Datura genome reveals duplications of psychoactive alkaloid biosynthetic genes and high mutation rate following tissue culture.</title>
        <authorList>
            <person name="Rajewski A."/>
            <person name="Carter-House D."/>
            <person name="Stajich J."/>
            <person name="Litt A."/>
        </authorList>
    </citation>
    <scope>NUCLEOTIDE SEQUENCE [LARGE SCALE GENOMIC DNA]</scope>
    <source>
        <strain evidence="1">AR-01</strain>
    </source>
</reference>
<comment type="caution">
    <text evidence="1">The sequence shown here is derived from an EMBL/GenBank/DDBJ whole genome shotgun (WGS) entry which is preliminary data.</text>
</comment>
<dbReference type="Proteomes" id="UP000823775">
    <property type="component" value="Unassembled WGS sequence"/>
</dbReference>